<dbReference type="Gene3D" id="3.30.1360.120">
    <property type="entry name" value="Probable tRNA modification gtpase trme, domain 1"/>
    <property type="match status" value="1"/>
</dbReference>
<dbReference type="STRING" id="1837282.A6F49_15315"/>
<evidence type="ECO:0000313" key="1">
    <source>
        <dbReference type="EMBL" id="OAV59241.1"/>
    </source>
</evidence>
<dbReference type="InterPro" id="IPR027266">
    <property type="entry name" value="TrmE/GcvT-like"/>
</dbReference>
<dbReference type="AlphaFoldDB" id="A0A1B7LW17"/>
<dbReference type="SUPFAM" id="SSF103025">
    <property type="entry name" value="Folate-binding domain"/>
    <property type="match status" value="1"/>
</dbReference>
<dbReference type="InterPro" id="IPR007375">
    <property type="entry name" value="SoxG"/>
</dbReference>
<reference evidence="1 2" key="1">
    <citation type="submission" date="2016-04" db="EMBL/GenBank/DDBJ databases">
        <title>First whole genome shotgun sequence of the bacterium Enteractinococcus sp. strain UASWS1574.</title>
        <authorList>
            <person name="Crovadore J."/>
            <person name="Chablais R."/>
            <person name="Lefort F."/>
        </authorList>
    </citation>
    <scope>NUCLEOTIDE SEQUENCE [LARGE SCALE GENOMIC DNA]</scope>
    <source>
        <strain evidence="1 2">UASWS1574</strain>
    </source>
</reference>
<dbReference type="Gene3D" id="3.30.70.1520">
    <property type="entry name" value="Heterotetrameric sarcosine oxidase"/>
    <property type="match status" value="1"/>
</dbReference>
<gene>
    <name evidence="1" type="ORF">A6F49_15315</name>
</gene>
<comment type="caution">
    <text evidence="1">The sequence shown here is derived from an EMBL/GenBank/DDBJ whole genome shotgun (WGS) entry which is preliminary data.</text>
</comment>
<dbReference type="Pfam" id="PF04268">
    <property type="entry name" value="SoxG"/>
    <property type="match status" value="1"/>
</dbReference>
<proteinExistence type="predicted"/>
<dbReference type="OrthoDB" id="9814782at2"/>
<sequence length="203" mass="22026">MMPKELVEMANVQQLRRSPLAARSEELHNASGDAVAVREIPFTTQVGIRATQGTEGYDALAAALGGLPAKVGDVVGEPSTTAVVWMSPDEFLAIDKPDTGLAETLERTLGDHSGQVLDLSANRTIIEVSGEAAELVLRKSCPLDLHPRAFQVNQAYVTEVAQTPLILWRVAEHTWWLAPRISFADHVTNWLLDAMVEFSGTKG</sequence>
<accession>A0A1B7LW17</accession>
<organism evidence="1 2">
    <name type="scientific">Enteractinococcus helveticum</name>
    <dbReference type="NCBI Taxonomy" id="1837282"/>
    <lineage>
        <taxon>Bacteria</taxon>
        <taxon>Bacillati</taxon>
        <taxon>Actinomycetota</taxon>
        <taxon>Actinomycetes</taxon>
        <taxon>Micrococcales</taxon>
        <taxon>Micrococcaceae</taxon>
    </lineage>
</organism>
<dbReference type="Proteomes" id="UP000078292">
    <property type="component" value="Unassembled WGS sequence"/>
</dbReference>
<evidence type="ECO:0008006" key="3">
    <source>
        <dbReference type="Google" id="ProtNLM"/>
    </source>
</evidence>
<keyword evidence="2" id="KW-1185">Reference proteome</keyword>
<name>A0A1B7LW17_9MICC</name>
<evidence type="ECO:0000313" key="2">
    <source>
        <dbReference type="Proteomes" id="UP000078292"/>
    </source>
</evidence>
<protein>
    <recommendedName>
        <fullName evidence="3">Sarcosine oxidase subunit gamma</fullName>
    </recommendedName>
</protein>
<dbReference type="EMBL" id="LXEY01000022">
    <property type="protein sequence ID" value="OAV59241.1"/>
    <property type="molecule type" value="Genomic_DNA"/>
</dbReference>